<organism evidence="2 3">
    <name type="scientific">Phakopsora pachyrhizi</name>
    <name type="common">Asian soybean rust disease fungus</name>
    <dbReference type="NCBI Taxonomy" id="170000"/>
    <lineage>
        <taxon>Eukaryota</taxon>
        <taxon>Fungi</taxon>
        <taxon>Dikarya</taxon>
        <taxon>Basidiomycota</taxon>
        <taxon>Pucciniomycotina</taxon>
        <taxon>Pucciniomycetes</taxon>
        <taxon>Pucciniales</taxon>
        <taxon>Phakopsoraceae</taxon>
        <taxon>Phakopsora</taxon>
    </lineage>
</organism>
<keyword evidence="3" id="KW-1185">Reference proteome</keyword>
<evidence type="ECO:0000256" key="1">
    <source>
        <dbReference type="SAM" id="Coils"/>
    </source>
</evidence>
<gene>
    <name evidence="2" type="ORF">PPACK8108_LOCUS9778</name>
</gene>
<protein>
    <submittedName>
        <fullName evidence="2">Uncharacterized protein</fullName>
    </submittedName>
</protein>
<name>A0AAV0AZ04_PHAPC</name>
<keyword evidence="1" id="KW-0175">Coiled coil</keyword>
<reference evidence="2" key="1">
    <citation type="submission" date="2022-06" db="EMBL/GenBank/DDBJ databases">
        <authorList>
            <consortium name="SYNGENTA / RWTH Aachen University"/>
        </authorList>
    </citation>
    <scope>NUCLEOTIDE SEQUENCE</scope>
</reference>
<dbReference type="EMBL" id="CALTRL010002143">
    <property type="protein sequence ID" value="CAH7674848.1"/>
    <property type="molecule type" value="Genomic_DNA"/>
</dbReference>
<comment type="caution">
    <text evidence="2">The sequence shown here is derived from an EMBL/GenBank/DDBJ whole genome shotgun (WGS) entry which is preliminary data.</text>
</comment>
<dbReference type="AlphaFoldDB" id="A0AAV0AZ04"/>
<proteinExistence type="predicted"/>
<sequence>MPSLLDSLGQPVIEKMRTFSDDPNSKRSQTPHGSVARMSREINKIAQAQNCSKLIQLEDTVWKYKCANYQLYASIQVLNLQQTTSDTICRHLESQLQEVLDELNNPSWSMTIKDLNIRLNLENKRLQELLREEVKARNKAKQQRFKGTQALSSTIILTRLSSLTTIRPTPRTRLIHVIDSTIILLVVGTQINRPIRAM</sequence>
<accession>A0AAV0AZ04</accession>
<feature type="coiled-coil region" evidence="1">
    <location>
        <begin position="112"/>
        <end position="143"/>
    </location>
</feature>
<dbReference type="Proteomes" id="UP001153365">
    <property type="component" value="Unassembled WGS sequence"/>
</dbReference>
<evidence type="ECO:0000313" key="2">
    <source>
        <dbReference type="EMBL" id="CAH7674848.1"/>
    </source>
</evidence>
<evidence type="ECO:0000313" key="3">
    <source>
        <dbReference type="Proteomes" id="UP001153365"/>
    </source>
</evidence>